<evidence type="ECO:0000313" key="2">
    <source>
        <dbReference type="EMBL" id="ATX80692.1"/>
    </source>
</evidence>
<evidence type="ECO:0000313" key="3">
    <source>
        <dbReference type="Proteomes" id="UP000231701"/>
    </source>
</evidence>
<gene>
    <name evidence="2" type="ORF">Ga0123461_2291</name>
</gene>
<evidence type="ECO:0000259" key="1">
    <source>
        <dbReference type="Pfam" id="PF08722"/>
    </source>
</evidence>
<protein>
    <submittedName>
        <fullName evidence="2">TnsA endonuclease N terminal</fullName>
    </submittedName>
</protein>
<reference evidence="2 3" key="1">
    <citation type="submission" date="2016-12" db="EMBL/GenBank/DDBJ databases">
        <title>Isolation and genomic insights into novel planktonic Zetaproteobacteria from stratified waters of the Chesapeake Bay.</title>
        <authorList>
            <person name="McAllister S.M."/>
            <person name="Kato S."/>
            <person name="Chan C.S."/>
            <person name="Chiu B.K."/>
            <person name="Field E.K."/>
        </authorList>
    </citation>
    <scope>NUCLEOTIDE SEQUENCE [LARGE SCALE GENOMIC DNA]</scope>
    <source>
        <strain evidence="2 3">CP-5</strain>
    </source>
</reference>
<sequence>MRYCSDLLHNLGLFAINNSMGNPVRKIPHRTRGVRGYFFSLKNNRRVDYESLNEQSLMKVLETDPYILSYCEQPLKIEFKWGGRPYSYTPDILSTNVSSQSTLYEVKPEEVLKKDDGRLAVKFDAAKEYCLERGWTFKIVTEAVRKSPEYQRADLLWPHLMNPNIDENHAETIFRRVSDAGVLRLADLVEKDGWADPSYCALLHLIGKGWLVESSSGIFEPSTHIRVFTDHG</sequence>
<dbReference type="Gene3D" id="3.40.1350.10">
    <property type="match status" value="1"/>
</dbReference>
<name>A0A2K8L0U7_MARES</name>
<organism evidence="2 3">
    <name type="scientific">Mariprofundus aestuarium</name>
    <dbReference type="NCBI Taxonomy" id="1921086"/>
    <lineage>
        <taxon>Bacteria</taxon>
        <taxon>Pseudomonadati</taxon>
        <taxon>Pseudomonadota</taxon>
        <taxon>Candidatius Mariprofundia</taxon>
        <taxon>Mariprofundales</taxon>
        <taxon>Mariprofundaceae</taxon>
        <taxon>Mariprofundus</taxon>
    </lineage>
</organism>
<dbReference type="Proteomes" id="UP000231701">
    <property type="component" value="Chromosome"/>
</dbReference>
<dbReference type="KEGG" id="maes:Ga0123461_2291"/>
<keyword evidence="2" id="KW-0255">Endonuclease</keyword>
<dbReference type="AlphaFoldDB" id="A0A2K8L0U7"/>
<dbReference type="GO" id="GO:0003676">
    <property type="term" value="F:nucleic acid binding"/>
    <property type="evidence" value="ECO:0007669"/>
    <property type="project" value="InterPro"/>
</dbReference>
<dbReference type="Pfam" id="PF08722">
    <property type="entry name" value="Tn7_TnsA-like_N"/>
    <property type="match status" value="1"/>
</dbReference>
<proteinExistence type="predicted"/>
<dbReference type="InterPro" id="IPR011856">
    <property type="entry name" value="tRNA_endonuc-like_dom_sf"/>
</dbReference>
<keyword evidence="2" id="KW-0378">Hydrolase</keyword>
<feature type="domain" description="TnsA endonuclease N-terminal" evidence="1">
    <location>
        <begin position="64"/>
        <end position="142"/>
    </location>
</feature>
<keyword evidence="2" id="KW-0540">Nuclease</keyword>
<accession>A0A2K8L0U7</accession>
<dbReference type="EMBL" id="CP018799">
    <property type="protein sequence ID" value="ATX80692.1"/>
    <property type="molecule type" value="Genomic_DNA"/>
</dbReference>
<keyword evidence="3" id="KW-1185">Reference proteome</keyword>
<dbReference type="InterPro" id="IPR014833">
    <property type="entry name" value="TnsA_N"/>
</dbReference>
<dbReference type="GO" id="GO:0004519">
    <property type="term" value="F:endonuclease activity"/>
    <property type="evidence" value="ECO:0007669"/>
    <property type="project" value="UniProtKB-KW"/>
</dbReference>